<dbReference type="PANTHER" id="PTHR44086:SF10">
    <property type="entry name" value="THIOSULFATE SULFURTRANSFERASE_RHODANESE-LIKE DOMAIN-CONTAINING PROTEIN 3"/>
    <property type="match status" value="1"/>
</dbReference>
<evidence type="ECO:0000259" key="1">
    <source>
        <dbReference type="PROSITE" id="PS50206"/>
    </source>
</evidence>
<evidence type="ECO:0000313" key="2">
    <source>
        <dbReference type="EnsemblMetazoa" id="SCAU005387-PA"/>
    </source>
</evidence>
<dbReference type="STRING" id="35570.A0A1I8P6X1"/>
<dbReference type="OrthoDB" id="566238at2759"/>
<dbReference type="PANTHER" id="PTHR44086">
    <property type="entry name" value="THIOSULFATE SULFURTRANSFERASE RDL2, MITOCHONDRIAL-RELATED"/>
    <property type="match status" value="1"/>
</dbReference>
<dbReference type="InterPro" id="IPR036873">
    <property type="entry name" value="Rhodanese-like_dom_sf"/>
</dbReference>
<evidence type="ECO:0000313" key="3">
    <source>
        <dbReference type="Proteomes" id="UP000095300"/>
    </source>
</evidence>
<dbReference type="VEuPathDB" id="VectorBase:SCAU005387"/>
<dbReference type="KEGG" id="scac:106089307"/>
<reference evidence="2" key="1">
    <citation type="submission" date="2020-05" db="UniProtKB">
        <authorList>
            <consortium name="EnsemblMetazoa"/>
        </authorList>
    </citation>
    <scope>IDENTIFICATION</scope>
    <source>
        <strain evidence="2">USDA</strain>
    </source>
</reference>
<dbReference type="Proteomes" id="UP000095300">
    <property type="component" value="Unassembled WGS sequence"/>
</dbReference>
<dbReference type="AlphaFoldDB" id="A0A1I8P6X1"/>
<accession>A0A1I8P6X1</accession>
<dbReference type="InterPro" id="IPR001763">
    <property type="entry name" value="Rhodanese-like_dom"/>
</dbReference>
<protein>
    <recommendedName>
        <fullName evidence="1">Rhodanese domain-containing protein</fullName>
    </recommendedName>
</protein>
<feature type="domain" description="Rhodanese" evidence="1">
    <location>
        <begin position="18"/>
        <end position="118"/>
    </location>
</feature>
<name>A0A1I8P6X1_STOCA</name>
<organism evidence="2 3">
    <name type="scientific">Stomoxys calcitrans</name>
    <name type="common">Stable fly</name>
    <name type="synonym">Conops calcitrans</name>
    <dbReference type="NCBI Taxonomy" id="35570"/>
    <lineage>
        <taxon>Eukaryota</taxon>
        <taxon>Metazoa</taxon>
        <taxon>Ecdysozoa</taxon>
        <taxon>Arthropoda</taxon>
        <taxon>Hexapoda</taxon>
        <taxon>Insecta</taxon>
        <taxon>Pterygota</taxon>
        <taxon>Neoptera</taxon>
        <taxon>Endopterygota</taxon>
        <taxon>Diptera</taxon>
        <taxon>Brachycera</taxon>
        <taxon>Muscomorpha</taxon>
        <taxon>Muscoidea</taxon>
        <taxon>Muscidae</taxon>
        <taxon>Stomoxys</taxon>
    </lineage>
</organism>
<dbReference type="SUPFAM" id="SSF52821">
    <property type="entry name" value="Rhodanese/Cell cycle control phosphatase"/>
    <property type="match status" value="1"/>
</dbReference>
<dbReference type="PROSITE" id="PS50206">
    <property type="entry name" value="RHODANESE_3"/>
    <property type="match status" value="1"/>
</dbReference>
<dbReference type="EnsemblMetazoa" id="SCAU005387-RA">
    <property type="protein sequence ID" value="SCAU005387-PA"/>
    <property type="gene ID" value="SCAU005387"/>
</dbReference>
<dbReference type="Gene3D" id="3.40.250.10">
    <property type="entry name" value="Rhodanese-like domain"/>
    <property type="match status" value="1"/>
</dbReference>
<gene>
    <name evidence="2" type="primary">106089307</name>
</gene>
<dbReference type="Pfam" id="PF00581">
    <property type="entry name" value="Rhodanese"/>
    <property type="match status" value="1"/>
</dbReference>
<dbReference type="CDD" id="cd01519">
    <property type="entry name" value="RHOD_HSP67B2"/>
    <property type="match status" value="1"/>
</dbReference>
<proteinExistence type="predicted"/>
<keyword evidence="3" id="KW-1185">Reference proteome</keyword>
<sequence>MTDKIEIVYYEFVKSLPNHPEMLLIDVREPLEIQQTGRIPTSINIPLSNVKSALGDDTTPEEFKSKYGRDKPLENTTVIFYCRSGRRSQQAAEFAVALGYTNVKNYKGSWIDWAEHEGLPK</sequence>
<dbReference type="SMART" id="SM00450">
    <property type="entry name" value="RHOD"/>
    <property type="match status" value="1"/>
</dbReference>